<protein>
    <submittedName>
        <fullName evidence="3">Uncharacterized protein</fullName>
    </submittedName>
</protein>
<feature type="compositionally biased region" description="Pro residues" evidence="1">
    <location>
        <begin position="154"/>
        <end position="168"/>
    </location>
</feature>
<dbReference type="Proteomes" id="UP001362999">
    <property type="component" value="Unassembled WGS sequence"/>
</dbReference>
<reference evidence="3 4" key="1">
    <citation type="journal article" date="2024" name="J Genomics">
        <title>Draft genome sequencing and assembly of Favolaschia claudopus CIRM-BRFM 2984 isolated from oak limbs.</title>
        <authorList>
            <person name="Navarro D."/>
            <person name="Drula E."/>
            <person name="Chaduli D."/>
            <person name="Cazenave R."/>
            <person name="Ahrendt S."/>
            <person name="Wang J."/>
            <person name="Lipzen A."/>
            <person name="Daum C."/>
            <person name="Barry K."/>
            <person name="Grigoriev I.V."/>
            <person name="Favel A."/>
            <person name="Rosso M.N."/>
            <person name="Martin F."/>
        </authorList>
    </citation>
    <scope>NUCLEOTIDE SEQUENCE [LARGE SCALE GENOMIC DNA]</scope>
    <source>
        <strain evidence="3 4">CIRM-BRFM 2984</strain>
    </source>
</reference>
<dbReference type="EMBL" id="JAWWNJ010000004">
    <property type="protein sequence ID" value="KAK7058017.1"/>
    <property type="molecule type" value="Genomic_DNA"/>
</dbReference>
<comment type="caution">
    <text evidence="3">The sequence shown here is derived from an EMBL/GenBank/DDBJ whole genome shotgun (WGS) entry which is preliminary data.</text>
</comment>
<evidence type="ECO:0000313" key="2">
    <source>
        <dbReference type="EMBL" id="KAK7058017.1"/>
    </source>
</evidence>
<dbReference type="EMBL" id="JAWWNJ010000004">
    <property type="protein sequence ID" value="KAK7058027.1"/>
    <property type="molecule type" value="Genomic_DNA"/>
</dbReference>
<name>A0AAW0E2G2_9AGAR</name>
<evidence type="ECO:0000313" key="4">
    <source>
        <dbReference type="Proteomes" id="UP001362999"/>
    </source>
</evidence>
<gene>
    <name evidence="2" type="ORF">R3P38DRAFT_3169515</name>
    <name evidence="3" type="ORF">R3P38DRAFT_3169527</name>
</gene>
<accession>A0AAW0E2G2</accession>
<feature type="region of interest" description="Disordered" evidence="1">
    <location>
        <begin position="277"/>
        <end position="305"/>
    </location>
</feature>
<feature type="region of interest" description="Disordered" evidence="1">
    <location>
        <begin position="107"/>
        <end position="137"/>
    </location>
</feature>
<organism evidence="3 4">
    <name type="scientific">Favolaschia claudopus</name>
    <dbReference type="NCBI Taxonomy" id="2862362"/>
    <lineage>
        <taxon>Eukaryota</taxon>
        <taxon>Fungi</taxon>
        <taxon>Dikarya</taxon>
        <taxon>Basidiomycota</taxon>
        <taxon>Agaricomycotina</taxon>
        <taxon>Agaricomycetes</taxon>
        <taxon>Agaricomycetidae</taxon>
        <taxon>Agaricales</taxon>
        <taxon>Marasmiineae</taxon>
        <taxon>Mycenaceae</taxon>
        <taxon>Favolaschia</taxon>
    </lineage>
</organism>
<evidence type="ECO:0000256" key="1">
    <source>
        <dbReference type="SAM" id="MobiDB-lite"/>
    </source>
</evidence>
<proteinExistence type="predicted"/>
<evidence type="ECO:0000313" key="3">
    <source>
        <dbReference type="EMBL" id="KAK7058027.1"/>
    </source>
</evidence>
<keyword evidence="4" id="KW-1185">Reference proteome</keyword>
<sequence>MALYLTQNFRRSIRYPNFRPKIALYDKAVTVVHTSVALTPCRNHSPHHHYDSRASALTTSLQLPAHSSRHSLVVELPLAASTLRTRPLTTPPPHPLTLLGKRCFSFPSHPPPQPPASSTDTLALDSEPTGRPLPSLNPIPHHILLLRSRLYHPAAPPPRSPPPPLTKPPPRRTCLQISKYKVCPPLTPPFGAFLTTSAFPLARLVPPLTRARRPAPFRLPDHRHLTDLVVPTRFAVFPLSRHPQTETHRLLFDSFPLCHATPTPQPLPSLTPVQRRVGAPRADSLESALESNSKKGRDREDGWSLHPRAATDVAAALLNDIITSGLAR</sequence>
<dbReference type="AlphaFoldDB" id="A0AAW0E2G2"/>
<feature type="region of interest" description="Disordered" evidence="1">
    <location>
        <begin position="152"/>
        <end position="171"/>
    </location>
</feature>
<feature type="compositionally biased region" description="Basic and acidic residues" evidence="1">
    <location>
        <begin position="292"/>
        <end position="303"/>
    </location>
</feature>